<evidence type="ECO:0000256" key="1">
    <source>
        <dbReference type="SAM" id="MobiDB-lite"/>
    </source>
</evidence>
<dbReference type="AlphaFoldDB" id="A0A835WG11"/>
<gene>
    <name evidence="2" type="ORF">HYH02_008323</name>
</gene>
<reference evidence="2" key="1">
    <citation type="journal article" date="2020" name="bioRxiv">
        <title>Comparative genomics of Chlamydomonas.</title>
        <authorList>
            <person name="Craig R.J."/>
            <person name="Hasan A.R."/>
            <person name="Ness R.W."/>
            <person name="Keightley P.D."/>
        </authorList>
    </citation>
    <scope>NUCLEOTIDE SEQUENCE</scope>
    <source>
        <strain evidence="2">CCAP 11/173</strain>
    </source>
</reference>
<name>A0A835WG11_9CHLO</name>
<keyword evidence="3" id="KW-1185">Reference proteome</keyword>
<evidence type="ECO:0000313" key="2">
    <source>
        <dbReference type="EMBL" id="KAG2446762.1"/>
    </source>
</evidence>
<feature type="compositionally biased region" description="Low complexity" evidence="1">
    <location>
        <begin position="126"/>
        <end position="145"/>
    </location>
</feature>
<dbReference type="EMBL" id="JAEHOD010000025">
    <property type="protein sequence ID" value="KAG2446762.1"/>
    <property type="molecule type" value="Genomic_DNA"/>
</dbReference>
<dbReference type="Proteomes" id="UP000613740">
    <property type="component" value="Unassembled WGS sequence"/>
</dbReference>
<sequence length="298" mass="29179">MPSAPKESTAADMPGLARGGSDRGSSSSDDISGTVGQAEGAAAVAALVPAAVADGAVAPGGPELTVTRSRPSWALAELAAPPPDADEVAARRAALAARRADAERFHFKQLWTKDPHGGPYRKVVPGSSSSSSSSGGIVSSGAGSSTRHKQLAVAGASGGGYRGGGGSGPGYEAVRVGPTTNFVGDAMCTAAVDLVLAELEELQAPPPLPPALPPATGSASTCLLPLPPPHPPAAAPPGTLAPPGAATGDAVAAGAPREAAALEATWAALAARRGANAEPSAAGMAELRRAARRLLGRR</sequence>
<feature type="compositionally biased region" description="Low complexity" evidence="1">
    <location>
        <begin position="23"/>
        <end position="36"/>
    </location>
</feature>
<proteinExistence type="predicted"/>
<organism evidence="2 3">
    <name type="scientific">Chlamydomonas schloesseri</name>
    <dbReference type="NCBI Taxonomy" id="2026947"/>
    <lineage>
        <taxon>Eukaryota</taxon>
        <taxon>Viridiplantae</taxon>
        <taxon>Chlorophyta</taxon>
        <taxon>core chlorophytes</taxon>
        <taxon>Chlorophyceae</taxon>
        <taxon>CS clade</taxon>
        <taxon>Chlamydomonadales</taxon>
        <taxon>Chlamydomonadaceae</taxon>
        <taxon>Chlamydomonas</taxon>
    </lineage>
</organism>
<feature type="region of interest" description="Disordered" evidence="1">
    <location>
        <begin position="112"/>
        <end position="149"/>
    </location>
</feature>
<feature type="region of interest" description="Disordered" evidence="1">
    <location>
        <begin position="1"/>
        <end position="36"/>
    </location>
</feature>
<feature type="compositionally biased region" description="Low complexity" evidence="1">
    <location>
        <begin position="236"/>
        <end position="252"/>
    </location>
</feature>
<comment type="caution">
    <text evidence="2">The sequence shown here is derived from an EMBL/GenBank/DDBJ whole genome shotgun (WGS) entry which is preliminary data.</text>
</comment>
<accession>A0A835WG11</accession>
<feature type="region of interest" description="Disordered" evidence="1">
    <location>
        <begin position="226"/>
        <end position="252"/>
    </location>
</feature>
<protein>
    <submittedName>
        <fullName evidence="2">Uncharacterized protein</fullName>
    </submittedName>
</protein>
<evidence type="ECO:0000313" key="3">
    <source>
        <dbReference type="Proteomes" id="UP000613740"/>
    </source>
</evidence>
<feature type="compositionally biased region" description="Pro residues" evidence="1">
    <location>
        <begin position="226"/>
        <end position="235"/>
    </location>
</feature>